<reference evidence="9" key="1">
    <citation type="journal article" date="2020" name="Stud. Mycol.">
        <title>101 Dothideomycetes genomes: a test case for predicting lifestyles and emergence of pathogens.</title>
        <authorList>
            <person name="Haridas S."/>
            <person name="Albert R."/>
            <person name="Binder M."/>
            <person name="Bloem J."/>
            <person name="Labutti K."/>
            <person name="Salamov A."/>
            <person name="Andreopoulos B."/>
            <person name="Baker S."/>
            <person name="Barry K."/>
            <person name="Bills G."/>
            <person name="Bluhm B."/>
            <person name="Cannon C."/>
            <person name="Castanera R."/>
            <person name="Culley D."/>
            <person name="Daum C."/>
            <person name="Ezra D."/>
            <person name="Gonzalez J."/>
            <person name="Henrissat B."/>
            <person name="Kuo A."/>
            <person name="Liang C."/>
            <person name="Lipzen A."/>
            <person name="Lutzoni F."/>
            <person name="Magnuson J."/>
            <person name="Mondo S."/>
            <person name="Nolan M."/>
            <person name="Ohm R."/>
            <person name="Pangilinan J."/>
            <person name="Park H.-J."/>
            <person name="Ramirez L."/>
            <person name="Alfaro M."/>
            <person name="Sun H."/>
            <person name="Tritt A."/>
            <person name="Yoshinaga Y."/>
            <person name="Zwiers L.-H."/>
            <person name="Turgeon B."/>
            <person name="Goodwin S."/>
            <person name="Spatafora J."/>
            <person name="Crous P."/>
            <person name="Grigoriev I."/>
        </authorList>
    </citation>
    <scope>NUCLEOTIDE SEQUENCE</scope>
    <source>
        <strain evidence="9">ATCC 36951</strain>
    </source>
</reference>
<protein>
    <recommendedName>
        <fullName evidence="8">Rhodopsin domain-containing protein</fullName>
    </recommendedName>
</protein>
<feature type="region of interest" description="Disordered" evidence="6">
    <location>
        <begin position="266"/>
        <end position="341"/>
    </location>
</feature>
<keyword evidence="3 7" id="KW-1133">Transmembrane helix</keyword>
<feature type="transmembrane region" description="Helical" evidence="7">
    <location>
        <begin position="200"/>
        <end position="221"/>
    </location>
</feature>
<proteinExistence type="inferred from homology"/>
<feature type="transmembrane region" description="Helical" evidence="7">
    <location>
        <begin position="88"/>
        <end position="109"/>
    </location>
</feature>
<feature type="compositionally biased region" description="Polar residues" evidence="6">
    <location>
        <begin position="301"/>
        <end position="311"/>
    </location>
</feature>
<dbReference type="Proteomes" id="UP000799537">
    <property type="component" value="Unassembled WGS sequence"/>
</dbReference>
<dbReference type="InterPro" id="IPR052337">
    <property type="entry name" value="SAT4-like"/>
</dbReference>
<keyword evidence="10" id="KW-1185">Reference proteome</keyword>
<feature type="domain" description="Rhodopsin" evidence="8">
    <location>
        <begin position="26"/>
        <end position="264"/>
    </location>
</feature>
<dbReference type="EMBL" id="ML993623">
    <property type="protein sequence ID" value="KAF2160804.1"/>
    <property type="molecule type" value="Genomic_DNA"/>
</dbReference>
<evidence type="ECO:0000256" key="2">
    <source>
        <dbReference type="ARBA" id="ARBA00022692"/>
    </source>
</evidence>
<feature type="transmembrane region" description="Helical" evidence="7">
    <location>
        <begin position="42"/>
        <end position="61"/>
    </location>
</feature>
<organism evidence="9 10">
    <name type="scientific">Zasmidium cellare ATCC 36951</name>
    <dbReference type="NCBI Taxonomy" id="1080233"/>
    <lineage>
        <taxon>Eukaryota</taxon>
        <taxon>Fungi</taxon>
        <taxon>Dikarya</taxon>
        <taxon>Ascomycota</taxon>
        <taxon>Pezizomycotina</taxon>
        <taxon>Dothideomycetes</taxon>
        <taxon>Dothideomycetidae</taxon>
        <taxon>Mycosphaerellales</taxon>
        <taxon>Mycosphaerellaceae</taxon>
        <taxon>Zasmidium</taxon>
    </lineage>
</organism>
<feature type="transmembrane region" description="Helical" evidence="7">
    <location>
        <begin position="6"/>
        <end position="30"/>
    </location>
</feature>
<comment type="similarity">
    <text evidence="5">Belongs to the SAT4 family.</text>
</comment>
<dbReference type="GO" id="GO:0016020">
    <property type="term" value="C:membrane"/>
    <property type="evidence" value="ECO:0007669"/>
    <property type="project" value="UniProtKB-SubCell"/>
</dbReference>
<feature type="transmembrane region" description="Helical" evidence="7">
    <location>
        <begin position="241"/>
        <end position="262"/>
    </location>
</feature>
<dbReference type="RefSeq" id="XP_033661693.1">
    <property type="nucleotide sequence ID" value="XM_033809140.1"/>
</dbReference>
<keyword evidence="4 7" id="KW-0472">Membrane</keyword>
<evidence type="ECO:0000256" key="7">
    <source>
        <dbReference type="SAM" id="Phobius"/>
    </source>
</evidence>
<dbReference type="InterPro" id="IPR049326">
    <property type="entry name" value="Rhodopsin_dom_fungi"/>
</dbReference>
<sequence length="341" mass="38271">MPQSLGWHVWLGTTITIIPATVAVAARFAARQHNFAGLREDDWLIFAALIVAWAMTAIRYYELLHLGLGYHAADLPHATVERYQKTFLAVQITYFTTAVLTKTSILLLYKRIFGVYEKFRKVIWAAVGLVISYFIICTVLAIAGCQPTSYFWNKNQPGKCINEVQFFRWNGVANLILDLVVLCIPMPMVWTLHLRLGQKLAFSAIFGLGGFACLASILRITQFEKSRQTDPTYTTVDSGTWSSVEQGFGIICACLPTLGPLFRKSRRDNRYDDSGPPSRSSEIHLSYQTESRDSERRNKSDQTPSYRTGNVTEVLEQDAEGGSEGTYKIHLESRSSNMSAG</sequence>
<evidence type="ECO:0000313" key="9">
    <source>
        <dbReference type="EMBL" id="KAF2160804.1"/>
    </source>
</evidence>
<evidence type="ECO:0000259" key="8">
    <source>
        <dbReference type="Pfam" id="PF20684"/>
    </source>
</evidence>
<gene>
    <name evidence="9" type="ORF">M409DRAFT_28684</name>
</gene>
<feature type="compositionally biased region" description="Basic and acidic residues" evidence="6">
    <location>
        <begin position="290"/>
        <end position="300"/>
    </location>
</feature>
<evidence type="ECO:0000256" key="4">
    <source>
        <dbReference type="ARBA" id="ARBA00023136"/>
    </source>
</evidence>
<evidence type="ECO:0000256" key="5">
    <source>
        <dbReference type="ARBA" id="ARBA00038359"/>
    </source>
</evidence>
<dbReference type="Pfam" id="PF20684">
    <property type="entry name" value="Fung_rhodopsin"/>
    <property type="match status" value="1"/>
</dbReference>
<dbReference type="PANTHER" id="PTHR33048:SF47">
    <property type="entry name" value="INTEGRAL MEMBRANE PROTEIN-RELATED"/>
    <property type="match status" value="1"/>
</dbReference>
<evidence type="ECO:0000256" key="6">
    <source>
        <dbReference type="SAM" id="MobiDB-lite"/>
    </source>
</evidence>
<dbReference type="OrthoDB" id="5429740at2759"/>
<accession>A0A6A6C182</accession>
<dbReference type="PANTHER" id="PTHR33048">
    <property type="entry name" value="PTH11-LIKE INTEGRAL MEMBRANE PROTEIN (AFU_ORTHOLOGUE AFUA_5G11245)"/>
    <property type="match status" value="1"/>
</dbReference>
<keyword evidence="2 7" id="KW-0812">Transmembrane</keyword>
<comment type="subcellular location">
    <subcellularLocation>
        <location evidence="1">Membrane</location>
        <topology evidence="1">Multi-pass membrane protein</topology>
    </subcellularLocation>
</comment>
<evidence type="ECO:0000256" key="1">
    <source>
        <dbReference type="ARBA" id="ARBA00004141"/>
    </source>
</evidence>
<evidence type="ECO:0000256" key="3">
    <source>
        <dbReference type="ARBA" id="ARBA00022989"/>
    </source>
</evidence>
<dbReference type="AlphaFoldDB" id="A0A6A6C182"/>
<dbReference type="GeneID" id="54562412"/>
<evidence type="ECO:0000313" key="10">
    <source>
        <dbReference type="Proteomes" id="UP000799537"/>
    </source>
</evidence>
<name>A0A6A6C182_ZASCE</name>
<feature type="transmembrane region" description="Helical" evidence="7">
    <location>
        <begin position="121"/>
        <end position="143"/>
    </location>
</feature>
<feature type="transmembrane region" description="Helical" evidence="7">
    <location>
        <begin position="172"/>
        <end position="193"/>
    </location>
</feature>